<accession>A0A024GSU7</accession>
<dbReference type="AlphaFoldDB" id="A0A024GSU7"/>
<name>A0A024GSU7_9STRA</name>
<proteinExistence type="predicted"/>
<comment type="caution">
    <text evidence="1">The sequence shown here is derived from an EMBL/GenBank/DDBJ whole genome shotgun (WGS) entry which is preliminary data.</text>
</comment>
<sequence length="201" mass="23362">MTTVYENNSLWSFRCKQIQITSQIYTKTIVFFDQHRSLRLVETHNSLPTQLEGPQCQKTNCDSVSSLARCTRARYGTIAAHFCRLYFVETASTAVRVPLAFYSESLKAAGHHKTIVSYSPRQKMLCLWVESYHLLLLPPPKTERAFLPKCRMFEHNSKFLVNYQIAHNFTLRIKRFGHLTHILLSLFPRLTLGNGYFQLDL</sequence>
<keyword evidence="2" id="KW-1185">Reference proteome</keyword>
<evidence type="ECO:0000313" key="2">
    <source>
        <dbReference type="Proteomes" id="UP000053237"/>
    </source>
</evidence>
<dbReference type="Proteomes" id="UP000053237">
    <property type="component" value="Unassembled WGS sequence"/>
</dbReference>
<organism evidence="1 2">
    <name type="scientific">Albugo candida</name>
    <dbReference type="NCBI Taxonomy" id="65357"/>
    <lineage>
        <taxon>Eukaryota</taxon>
        <taxon>Sar</taxon>
        <taxon>Stramenopiles</taxon>
        <taxon>Oomycota</taxon>
        <taxon>Peronosporomycetes</taxon>
        <taxon>Albuginales</taxon>
        <taxon>Albuginaceae</taxon>
        <taxon>Albugo</taxon>
    </lineage>
</organism>
<dbReference type="InParanoid" id="A0A024GSU7"/>
<protein>
    <submittedName>
        <fullName evidence="1">Uncharacterized protein</fullName>
    </submittedName>
</protein>
<evidence type="ECO:0000313" key="1">
    <source>
        <dbReference type="EMBL" id="CCI49655.1"/>
    </source>
</evidence>
<dbReference type="EMBL" id="CAIX01000325">
    <property type="protein sequence ID" value="CCI49655.1"/>
    <property type="molecule type" value="Genomic_DNA"/>
</dbReference>
<reference evidence="1 2" key="1">
    <citation type="submission" date="2012-05" db="EMBL/GenBank/DDBJ databases">
        <title>Recombination and specialization in a pathogen metapopulation.</title>
        <authorList>
            <person name="Gardiner A."/>
            <person name="Kemen E."/>
            <person name="Schultz-Larsen T."/>
            <person name="MacLean D."/>
            <person name="Van Oosterhout C."/>
            <person name="Jones J.D.G."/>
        </authorList>
    </citation>
    <scope>NUCLEOTIDE SEQUENCE [LARGE SCALE GENOMIC DNA]</scope>
    <source>
        <strain evidence="1 2">Ac Nc2</strain>
    </source>
</reference>
<gene>
    <name evidence="1" type="ORF">BN9_110240</name>
</gene>